<protein>
    <recommendedName>
        <fullName evidence="10">SMB domain-containing protein</fullName>
    </recommendedName>
</protein>
<evidence type="ECO:0000256" key="3">
    <source>
        <dbReference type="ARBA" id="ARBA00022729"/>
    </source>
</evidence>
<feature type="compositionally biased region" description="Basic and acidic residues" evidence="8">
    <location>
        <begin position="153"/>
        <end position="169"/>
    </location>
</feature>
<dbReference type="AlphaFoldDB" id="A0A9Q1IY32"/>
<dbReference type="SMART" id="SM00201">
    <property type="entry name" value="SO"/>
    <property type="match status" value="2"/>
</dbReference>
<feature type="region of interest" description="Disordered" evidence="8">
    <location>
        <begin position="139"/>
        <end position="206"/>
    </location>
</feature>
<dbReference type="SMART" id="SM00120">
    <property type="entry name" value="HX"/>
    <property type="match status" value="3"/>
</dbReference>
<proteinExistence type="predicted"/>
<comment type="caution">
    <text evidence="11">The sequence shown here is derived from an EMBL/GenBank/DDBJ whole genome shotgun (WGS) entry which is preliminary data.</text>
</comment>
<feature type="transmembrane region" description="Helical" evidence="9">
    <location>
        <begin position="23"/>
        <end position="45"/>
    </location>
</feature>
<keyword evidence="9" id="KW-0472">Membrane</keyword>
<evidence type="ECO:0000313" key="11">
    <source>
        <dbReference type="EMBL" id="KAJ8357188.1"/>
    </source>
</evidence>
<keyword evidence="3" id="KW-0732">Signal</keyword>
<keyword evidence="9" id="KW-0812">Transmembrane</keyword>
<organism evidence="11 12">
    <name type="scientific">Synaphobranchus kaupii</name>
    <name type="common">Kaup's arrowtooth eel</name>
    <dbReference type="NCBI Taxonomy" id="118154"/>
    <lineage>
        <taxon>Eukaryota</taxon>
        <taxon>Metazoa</taxon>
        <taxon>Chordata</taxon>
        <taxon>Craniata</taxon>
        <taxon>Vertebrata</taxon>
        <taxon>Euteleostomi</taxon>
        <taxon>Actinopterygii</taxon>
        <taxon>Neopterygii</taxon>
        <taxon>Teleostei</taxon>
        <taxon>Anguilliformes</taxon>
        <taxon>Synaphobranchidae</taxon>
        <taxon>Synaphobranchus</taxon>
    </lineage>
</organism>
<gene>
    <name evidence="11" type="ORF">SKAU_G00199820</name>
</gene>
<name>A0A9Q1IY32_SYNKA</name>
<keyword evidence="6" id="KW-0325">Glycoprotein</keyword>
<keyword evidence="5" id="KW-1015">Disulfide bond</keyword>
<feature type="domain" description="SMB" evidence="10">
    <location>
        <begin position="98"/>
        <end position="141"/>
    </location>
</feature>
<dbReference type="PANTHER" id="PTHR22917:SF1">
    <property type="entry name" value="PROTEOGLYCAN 4"/>
    <property type="match status" value="1"/>
</dbReference>
<evidence type="ECO:0000259" key="10">
    <source>
        <dbReference type="PROSITE" id="PS50958"/>
    </source>
</evidence>
<dbReference type="Gene3D" id="4.10.410.20">
    <property type="match status" value="2"/>
</dbReference>
<keyword evidence="12" id="KW-1185">Reference proteome</keyword>
<dbReference type="InterPro" id="IPR036375">
    <property type="entry name" value="Hemopexin-like_dom_sf"/>
</dbReference>
<dbReference type="InterPro" id="IPR036024">
    <property type="entry name" value="Somatomedin_B-like_dom_sf"/>
</dbReference>
<dbReference type="InterPro" id="IPR051298">
    <property type="entry name" value="Heme_transport/Cell_adhesion"/>
</dbReference>
<feature type="repeat" description="Hemopexin" evidence="7">
    <location>
        <begin position="294"/>
        <end position="341"/>
    </location>
</feature>
<dbReference type="PANTHER" id="PTHR22917">
    <property type="entry name" value="HEMOPEXIN DOMAIN-CONTAINING PROTEIN"/>
    <property type="match status" value="1"/>
</dbReference>
<evidence type="ECO:0000256" key="6">
    <source>
        <dbReference type="ARBA" id="ARBA00023180"/>
    </source>
</evidence>
<dbReference type="Pfam" id="PF00045">
    <property type="entry name" value="Hemopexin"/>
    <property type="match status" value="1"/>
</dbReference>
<dbReference type="CDD" id="cd00094">
    <property type="entry name" value="HX"/>
    <property type="match status" value="1"/>
</dbReference>
<reference evidence="11" key="1">
    <citation type="journal article" date="2023" name="Science">
        <title>Genome structures resolve the early diversification of teleost fishes.</title>
        <authorList>
            <person name="Parey E."/>
            <person name="Louis A."/>
            <person name="Montfort J."/>
            <person name="Bouchez O."/>
            <person name="Roques C."/>
            <person name="Iampietro C."/>
            <person name="Lluch J."/>
            <person name="Castinel A."/>
            <person name="Donnadieu C."/>
            <person name="Desvignes T."/>
            <person name="Floi Bucao C."/>
            <person name="Jouanno E."/>
            <person name="Wen M."/>
            <person name="Mejri S."/>
            <person name="Dirks R."/>
            <person name="Jansen H."/>
            <person name="Henkel C."/>
            <person name="Chen W.J."/>
            <person name="Zahm M."/>
            <person name="Cabau C."/>
            <person name="Klopp C."/>
            <person name="Thompson A.W."/>
            <person name="Robinson-Rechavi M."/>
            <person name="Braasch I."/>
            <person name="Lecointre G."/>
            <person name="Bobe J."/>
            <person name="Postlethwait J.H."/>
            <person name="Berthelot C."/>
            <person name="Roest Crollius H."/>
            <person name="Guiguen Y."/>
        </authorList>
    </citation>
    <scope>NUCLEOTIDE SEQUENCE</scope>
    <source>
        <strain evidence="11">WJC10195</strain>
    </source>
</reference>
<dbReference type="SUPFAM" id="SSF50923">
    <property type="entry name" value="Hemopexin-like domain"/>
    <property type="match status" value="1"/>
</dbReference>
<dbReference type="Pfam" id="PF01033">
    <property type="entry name" value="Somatomedin_B"/>
    <property type="match status" value="2"/>
</dbReference>
<evidence type="ECO:0000256" key="2">
    <source>
        <dbReference type="ARBA" id="ARBA00022525"/>
    </source>
</evidence>
<evidence type="ECO:0000256" key="5">
    <source>
        <dbReference type="ARBA" id="ARBA00023157"/>
    </source>
</evidence>
<accession>A0A9Q1IY32</accession>
<comment type="subcellular location">
    <subcellularLocation>
        <location evidence="1">Secreted</location>
    </subcellularLocation>
</comment>
<dbReference type="InterPro" id="IPR001212">
    <property type="entry name" value="Somatomedin_B_dom"/>
</dbReference>
<keyword evidence="2" id="KW-0964">Secreted</keyword>
<dbReference type="InterPro" id="IPR000585">
    <property type="entry name" value="Hemopexin-like_dom"/>
</dbReference>
<evidence type="ECO:0000256" key="1">
    <source>
        <dbReference type="ARBA" id="ARBA00004613"/>
    </source>
</evidence>
<dbReference type="PROSITE" id="PS51642">
    <property type="entry name" value="HEMOPEXIN_2"/>
    <property type="match status" value="1"/>
</dbReference>
<dbReference type="GO" id="GO:0005615">
    <property type="term" value="C:extracellular space"/>
    <property type="evidence" value="ECO:0007669"/>
    <property type="project" value="TreeGrafter"/>
</dbReference>
<sequence length="484" mass="52859">MSTTDEGNTLVCKDDIGKLTGVLFVKLIQAVTMAGSSILVTLVLLPCILRPFCAAQASCTGRCGEPYTTHKKGQVCNCDYDCLSHNECCGDFELMCTTGDSCKGRCGETFQRARQCDCDSDCVLYKTCCPDRQTRCTEEKTTRPPRTTMPVITRKDTSHTDSERNKPKGADQQIAAPVSGVNSDPMQAGARGTPLSDKQGLPSEKPATLPVSLILSPARPSTLTDVSQAPLAHSADSLAGDRNDTSLCSGRPIDGMTTLRNGTIVVFRGHFFWILDSSGAPGPAGSIREAWGIPSPIDTVFSRCNCQGKTFFIKDSNYWRFENGVMDPGYPKTIFVGFHGLSGSITAALSMPANRRRPESVYFFKKGGLVQRYTYLLGGSTTCSNSATPLGNRVTPRGYSARNHLRRRSENRLGKEIKLIKLTWKGFPSLVTAAVSIPAPKKLEGYRYYIFSGGKYYSLNLDEEALSLTATSYEDYARSWFKCP</sequence>
<evidence type="ECO:0000256" key="4">
    <source>
        <dbReference type="ARBA" id="ARBA00022737"/>
    </source>
</evidence>
<dbReference type="PROSITE" id="PS50958">
    <property type="entry name" value="SMB_2"/>
    <property type="match status" value="2"/>
</dbReference>
<dbReference type="Proteomes" id="UP001152622">
    <property type="component" value="Chromosome 6"/>
</dbReference>
<dbReference type="SUPFAM" id="SSF90188">
    <property type="entry name" value="Somatomedin B domain"/>
    <property type="match status" value="2"/>
</dbReference>
<evidence type="ECO:0000256" key="7">
    <source>
        <dbReference type="PROSITE-ProRule" id="PRU01011"/>
    </source>
</evidence>
<keyword evidence="9" id="KW-1133">Transmembrane helix</keyword>
<dbReference type="PROSITE" id="PS00524">
    <property type="entry name" value="SMB_1"/>
    <property type="match status" value="1"/>
</dbReference>
<evidence type="ECO:0000256" key="9">
    <source>
        <dbReference type="SAM" id="Phobius"/>
    </source>
</evidence>
<dbReference type="InterPro" id="IPR018487">
    <property type="entry name" value="Hemopexin-like_repeat"/>
</dbReference>
<dbReference type="OrthoDB" id="413699at2759"/>
<keyword evidence="4" id="KW-0677">Repeat</keyword>
<evidence type="ECO:0000313" key="12">
    <source>
        <dbReference type="Proteomes" id="UP001152622"/>
    </source>
</evidence>
<evidence type="ECO:0000256" key="8">
    <source>
        <dbReference type="SAM" id="MobiDB-lite"/>
    </source>
</evidence>
<dbReference type="Gene3D" id="2.110.10.10">
    <property type="entry name" value="Hemopexin-like domain"/>
    <property type="match status" value="1"/>
</dbReference>
<feature type="domain" description="SMB" evidence="10">
    <location>
        <begin position="55"/>
        <end position="97"/>
    </location>
</feature>
<dbReference type="EMBL" id="JAINUF010000006">
    <property type="protein sequence ID" value="KAJ8357188.1"/>
    <property type="molecule type" value="Genomic_DNA"/>
</dbReference>